<evidence type="ECO:0000313" key="1">
    <source>
        <dbReference type="EMBL" id="OOF46955.1"/>
    </source>
</evidence>
<dbReference type="Proteomes" id="UP000189161">
    <property type="component" value="Unassembled WGS sequence"/>
</dbReference>
<reference evidence="1 2" key="1">
    <citation type="submission" date="2016-10" db="EMBL/GenBank/DDBJ databases">
        <title>Rodentibacter gen. nov. and new species.</title>
        <authorList>
            <person name="Christensen H."/>
        </authorList>
    </citation>
    <scope>NUCLEOTIDE SEQUENCE [LARGE SCALE GENOMIC DNA]</scope>
    <source>
        <strain evidence="1 2">H1987082031</strain>
    </source>
</reference>
<accession>A0A1V3IXD7</accession>
<organism evidence="1 2">
    <name type="scientific">Rodentibacter trehalosifermentans</name>
    <dbReference type="NCBI Taxonomy" id="1908263"/>
    <lineage>
        <taxon>Bacteria</taxon>
        <taxon>Pseudomonadati</taxon>
        <taxon>Pseudomonadota</taxon>
        <taxon>Gammaproteobacteria</taxon>
        <taxon>Pasteurellales</taxon>
        <taxon>Pasteurellaceae</taxon>
        <taxon>Rodentibacter</taxon>
    </lineage>
</organism>
<dbReference type="EMBL" id="MLHL01000061">
    <property type="protein sequence ID" value="OOF46955.1"/>
    <property type="molecule type" value="Genomic_DNA"/>
</dbReference>
<sequence>MLEKNPIFIALKKIATDVFSVKQKIGATTELSTINKTVVGAINEIASRPTATSGITEEQARNIAKAEVSALVDGADTALDTFAEVGERLKSGESAATALLTEVSVVKTRLTTLETANSGFEELPKVIERILSTGA</sequence>
<name>A0A1V3IXD7_9PAST</name>
<dbReference type="AlphaFoldDB" id="A0A1V3IXD7"/>
<dbReference type="RefSeq" id="WP_077478673.1">
    <property type="nucleotide sequence ID" value="NZ_MLHL01000061.1"/>
</dbReference>
<evidence type="ECO:0000313" key="2">
    <source>
        <dbReference type="Proteomes" id="UP000189161"/>
    </source>
</evidence>
<gene>
    <name evidence="1" type="ORF">BKK52_10620</name>
</gene>
<proteinExistence type="predicted"/>
<keyword evidence="2" id="KW-1185">Reference proteome</keyword>
<comment type="caution">
    <text evidence="1">The sequence shown here is derived from an EMBL/GenBank/DDBJ whole genome shotgun (WGS) entry which is preliminary data.</text>
</comment>
<protein>
    <submittedName>
        <fullName evidence="1">Uncharacterized protein</fullName>
    </submittedName>
</protein>